<protein>
    <submittedName>
        <fullName evidence="2">Uncharacterized protein</fullName>
    </submittedName>
</protein>
<feature type="repeat" description="ANK" evidence="1">
    <location>
        <begin position="74"/>
        <end position="103"/>
    </location>
</feature>
<gene>
    <name evidence="2" type="ORF">TRIADDRAFT_62726</name>
</gene>
<evidence type="ECO:0000313" key="3">
    <source>
        <dbReference type="Proteomes" id="UP000009022"/>
    </source>
</evidence>
<dbReference type="Proteomes" id="UP000009022">
    <property type="component" value="Unassembled WGS sequence"/>
</dbReference>
<dbReference type="EMBL" id="DS985573">
    <property type="protein sequence ID" value="EDV18804.1"/>
    <property type="molecule type" value="Genomic_DNA"/>
</dbReference>
<sequence length="103" mass="11403">MKQRHPDPSINLWINAAHSHGPDEIKIDLDNGADPNYSRNNITVLQAAAERGDSRGIKMLIEARADLHKQKESNLATPLHIASQYNNLGGTKELLKARADVNK</sequence>
<feature type="non-terminal residue" evidence="2">
    <location>
        <position position="103"/>
    </location>
</feature>
<dbReference type="InterPro" id="IPR036770">
    <property type="entry name" value="Ankyrin_rpt-contain_sf"/>
</dbReference>
<evidence type="ECO:0000256" key="1">
    <source>
        <dbReference type="PROSITE-ProRule" id="PRU00023"/>
    </source>
</evidence>
<proteinExistence type="predicted"/>
<dbReference type="Gene3D" id="1.25.40.20">
    <property type="entry name" value="Ankyrin repeat-containing domain"/>
    <property type="match status" value="1"/>
</dbReference>
<dbReference type="HOGENOM" id="CLU_2270566_0_0_1"/>
<keyword evidence="1" id="KW-0040">ANK repeat</keyword>
<dbReference type="SUPFAM" id="SSF48403">
    <property type="entry name" value="Ankyrin repeat"/>
    <property type="match status" value="1"/>
</dbReference>
<dbReference type="Pfam" id="PF12796">
    <property type="entry name" value="Ank_2"/>
    <property type="match status" value="1"/>
</dbReference>
<organism evidence="2 3">
    <name type="scientific">Trichoplax adhaerens</name>
    <name type="common">Trichoplax reptans</name>
    <dbReference type="NCBI Taxonomy" id="10228"/>
    <lineage>
        <taxon>Eukaryota</taxon>
        <taxon>Metazoa</taxon>
        <taxon>Placozoa</taxon>
        <taxon>Uniplacotomia</taxon>
        <taxon>Trichoplacea</taxon>
        <taxon>Trichoplacidae</taxon>
        <taxon>Trichoplax</taxon>
    </lineage>
</organism>
<dbReference type="InterPro" id="IPR002110">
    <property type="entry name" value="Ankyrin_rpt"/>
</dbReference>
<dbReference type="InParanoid" id="B3SEP1"/>
<dbReference type="OrthoDB" id="944730at2759"/>
<name>B3SEP1_TRIAD</name>
<dbReference type="PROSITE" id="PS50088">
    <property type="entry name" value="ANK_REPEAT"/>
    <property type="match status" value="1"/>
</dbReference>
<reference evidence="2 3" key="1">
    <citation type="journal article" date="2008" name="Nature">
        <title>The Trichoplax genome and the nature of placozoans.</title>
        <authorList>
            <person name="Srivastava M."/>
            <person name="Begovic E."/>
            <person name="Chapman J."/>
            <person name="Putnam N.H."/>
            <person name="Hellsten U."/>
            <person name="Kawashima T."/>
            <person name="Kuo A."/>
            <person name="Mitros T."/>
            <person name="Salamov A."/>
            <person name="Carpenter M.L."/>
            <person name="Signorovitch A.Y."/>
            <person name="Moreno M.A."/>
            <person name="Kamm K."/>
            <person name="Grimwood J."/>
            <person name="Schmutz J."/>
            <person name="Shapiro H."/>
            <person name="Grigoriev I.V."/>
            <person name="Buss L.W."/>
            <person name="Schierwater B."/>
            <person name="Dellaporta S.L."/>
            <person name="Rokhsar D.S."/>
        </authorList>
    </citation>
    <scope>NUCLEOTIDE SEQUENCE [LARGE SCALE GENOMIC DNA]</scope>
    <source>
        <strain evidence="2 3">Grell-BS-1999</strain>
    </source>
</reference>
<evidence type="ECO:0000313" key="2">
    <source>
        <dbReference type="EMBL" id="EDV18804.1"/>
    </source>
</evidence>
<keyword evidence="3" id="KW-1185">Reference proteome</keyword>
<dbReference type="KEGG" id="tad:TRIADDRAFT_62726"/>
<dbReference type="AlphaFoldDB" id="B3SEP1"/>
<accession>B3SEP1</accession>
<dbReference type="PROSITE" id="PS50297">
    <property type="entry name" value="ANK_REP_REGION"/>
    <property type="match status" value="1"/>
</dbReference>
<dbReference type="SMART" id="SM00248">
    <property type="entry name" value="ANK"/>
    <property type="match status" value="2"/>
</dbReference>
<dbReference type="PhylomeDB" id="B3SEP1"/>